<evidence type="ECO:0000313" key="2">
    <source>
        <dbReference type="EMBL" id="UTU54714.1"/>
    </source>
</evidence>
<evidence type="ECO:0008006" key="4">
    <source>
        <dbReference type="Google" id="ProtNLM"/>
    </source>
</evidence>
<evidence type="ECO:0000313" key="3">
    <source>
        <dbReference type="Proteomes" id="UP001060070"/>
    </source>
</evidence>
<dbReference type="AlphaFoldDB" id="A0AB38TID8"/>
<keyword evidence="1" id="KW-0175">Coiled coil</keyword>
<keyword evidence="3" id="KW-1185">Reference proteome</keyword>
<gene>
    <name evidence="2" type="ORF">LRP29_15520</name>
</gene>
<organism evidence="2 3">
    <name type="scientific">Mesorhizobium ciceri</name>
    <dbReference type="NCBI Taxonomy" id="39645"/>
    <lineage>
        <taxon>Bacteria</taxon>
        <taxon>Pseudomonadati</taxon>
        <taxon>Pseudomonadota</taxon>
        <taxon>Alphaproteobacteria</taxon>
        <taxon>Hyphomicrobiales</taxon>
        <taxon>Phyllobacteriaceae</taxon>
        <taxon>Mesorhizobium</taxon>
    </lineage>
</organism>
<evidence type="ECO:0000256" key="1">
    <source>
        <dbReference type="SAM" id="Coils"/>
    </source>
</evidence>
<proteinExistence type="predicted"/>
<feature type="coiled-coil region" evidence="1">
    <location>
        <begin position="197"/>
        <end position="302"/>
    </location>
</feature>
<name>A0AB38TID8_9HYPH</name>
<reference evidence="2 3" key="1">
    <citation type="journal article" date="2022" name="Microbiol. Resour. Announc.">
        <title>Complete Genome Sequence of Mesorhizobium ciceri Strain R30, a Rhizobium Used as a Commercial Inoculant for Chickpea in Argentina.</title>
        <authorList>
            <person name="Foresto E."/>
            <person name="Revale S."/>
            <person name="Primo E."/>
            <person name="Nievas F."/>
            <person name="Carezzano E."/>
            <person name="Puente M."/>
            <person name="Alzari P."/>
            <person name="Mart M."/>
            <person name="Ben-Assaya M."/>
            <person name="Mornico D."/>
            <person name="Santoro M."/>
            <person name="Mart F."/>
            <person name="Giordano W."/>
            <person name="Bogino P."/>
        </authorList>
    </citation>
    <scope>NUCLEOTIDE SEQUENCE [LARGE SCALE GENOMIC DNA]</scope>
    <source>
        <strain evidence="2 3">R30</strain>
    </source>
</reference>
<dbReference type="Proteomes" id="UP001060070">
    <property type="component" value="Chromosome"/>
</dbReference>
<dbReference type="InterPro" id="IPR027417">
    <property type="entry name" value="P-loop_NTPase"/>
</dbReference>
<protein>
    <recommendedName>
        <fullName evidence="4">Chromosome segregation protein SMC</fullName>
    </recommendedName>
</protein>
<accession>A0AB38TID8</accession>
<feature type="coiled-coil region" evidence="1">
    <location>
        <begin position="62"/>
        <end position="99"/>
    </location>
</feature>
<dbReference type="Gene3D" id="3.40.50.300">
    <property type="entry name" value="P-loop containing nucleotide triphosphate hydrolases"/>
    <property type="match status" value="1"/>
</dbReference>
<dbReference type="RefSeq" id="WP_024501689.1">
    <property type="nucleotide sequence ID" value="NZ_CP088147.1"/>
</dbReference>
<sequence length="489" mass="55133">MIWDLSAQFELFRAILTPSSSEELRRLEGEIVSADSSARNLNAVLYKLVNRRDTQQAKQETAAETRARLAKATAELEEAEAEEVKLQKAQENIEERRSDARIGQKRADRAADDAAQRYEEIKFDVLRHAFAGVTPNEQYVFLKIISDRICLACGNKADAAAEELERRRAENLCLVCGSHRAAEEKVVSTAKAVQLKAAEAFTALQHAREELHDAEVKYRSVEEDYRVIDNDLEAVRRRVDSLRREARRWRSKLPAQDQAALARDEDRIEGLRREVINFRKERDDAEEKIAVLLAELKVATESIRERLEAEFQRHAQDFFAEKARLVYAPRKDRIGQGGRVFEFPAFEIELTSSATDGDFVRRSATQVSLSQREYLDIIFRMSLVETFGGASGSFIVDGPEGSVDAVFAEKAGNLFAELATRTTGMTVILACNVVEGAFIPNTLRAYKTLDARTGRLVNLIHLAAPTAALITLRKEYERTVAKILNEEAR</sequence>
<dbReference type="EMBL" id="CP088147">
    <property type="protein sequence ID" value="UTU54714.1"/>
    <property type="molecule type" value="Genomic_DNA"/>
</dbReference>